<feature type="transmembrane region" description="Helical" evidence="1">
    <location>
        <begin position="59"/>
        <end position="76"/>
    </location>
</feature>
<keyword evidence="1" id="KW-1133">Transmembrane helix</keyword>
<dbReference type="EMBL" id="BKCJ010002506">
    <property type="protein sequence ID" value="GEU49028.1"/>
    <property type="molecule type" value="Genomic_DNA"/>
</dbReference>
<evidence type="ECO:0000256" key="1">
    <source>
        <dbReference type="SAM" id="Phobius"/>
    </source>
</evidence>
<gene>
    <name evidence="2" type="ORF">Tci_021006</name>
</gene>
<proteinExistence type="predicted"/>
<accession>A0A6L2KHU4</accession>
<evidence type="ECO:0000313" key="2">
    <source>
        <dbReference type="EMBL" id="GEU49028.1"/>
    </source>
</evidence>
<name>A0A6L2KHU4_TANCI</name>
<comment type="caution">
    <text evidence="2">The sequence shown here is derived from an EMBL/GenBank/DDBJ whole genome shotgun (WGS) entry which is preliminary data.</text>
</comment>
<evidence type="ECO:0008006" key="3">
    <source>
        <dbReference type="Google" id="ProtNLM"/>
    </source>
</evidence>
<sequence length="367" mass="40865">MAQLSSSYCDGLFNGGNCPSCSIVGAGNEFVHDPNPFPYDNTPNFYDHHHNTMSRHTRASYVGTILTMVMIFHHGYRLSMSRNHAIIKTLVANLNTHTPEPSRRFNFICFDDDDDDDDEESTIPLNEIVSQIPSSIAITPVLLTVEPKDSLIMGDEDLSTIIKKESNDVTKSSVEDLVQIPSEFEDTSGSDSECDLPSCDDFSPIDIPEGKSVTFSNPLFDSNDDFTSSDDESLFDEDVPKDNVLEDIESKASYDSNLDEPALLVTPLFDSNEDECFNQGGDVDEINAFDIPSDYKDGYYDSEGDVLYLESFLSDDTTPNLPPKVFLDHDPTSLKIPYGESKVHIEVLSVLWRNRLPIPDGSQPLSR</sequence>
<dbReference type="AlphaFoldDB" id="A0A6L2KHU4"/>
<reference evidence="2" key="1">
    <citation type="journal article" date="2019" name="Sci. Rep.">
        <title>Draft genome of Tanacetum cinerariifolium, the natural source of mosquito coil.</title>
        <authorList>
            <person name="Yamashiro T."/>
            <person name="Shiraishi A."/>
            <person name="Satake H."/>
            <person name="Nakayama K."/>
        </authorList>
    </citation>
    <scope>NUCLEOTIDE SEQUENCE</scope>
</reference>
<protein>
    <recommendedName>
        <fullName evidence="3">Reverse transcriptase domain-containing protein</fullName>
    </recommendedName>
</protein>
<organism evidence="2">
    <name type="scientific">Tanacetum cinerariifolium</name>
    <name type="common">Dalmatian daisy</name>
    <name type="synonym">Chrysanthemum cinerariifolium</name>
    <dbReference type="NCBI Taxonomy" id="118510"/>
    <lineage>
        <taxon>Eukaryota</taxon>
        <taxon>Viridiplantae</taxon>
        <taxon>Streptophyta</taxon>
        <taxon>Embryophyta</taxon>
        <taxon>Tracheophyta</taxon>
        <taxon>Spermatophyta</taxon>
        <taxon>Magnoliopsida</taxon>
        <taxon>eudicotyledons</taxon>
        <taxon>Gunneridae</taxon>
        <taxon>Pentapetalae</taxon>
        <taxon>asterids</taxon>
        <taxon>campanulids</taxon>
        <taxon>Asterales</taxon>
        <taxon>Asteraceae</taxon>
        <taxon>Asteroideae</taxon>
        <taxon>Anthemideae</taxon>
        <taxon>Anthemidinae</taxon>
        <taxon>Tanacetum</taxon>
    </lineage>
</organism>
<keyword evidence="1" id="KW-0812">Transmembrane</keyword>
<keyword evidence="1" id="KW-0472">Membrane</keyword>